<dbReference type="InterPro" id="IPR001783">
    <property type="entry name" value="Lumazine-bd"/>
</dbReference>
<comment type="pathway">
    <text evidence="3">Cofactor biosynthesis; riboflavin biosynthesis; riboflavin from 2-hydroxy-3-oxobutyl phosphate and 5-amino-6-(D-ribitylamino)uracil: step 2/2.</text>
</comment>
<dbReference type="EMBL" id="NPEZ01000003">
    <property type="protein sequence ID" value="OZT77192.1"/>
    <property type="molecule type" value="Genomic_DNA"/>
</dbReference>
<reference evidence="12 13" key="1">
    <citation type="submission" date="2017-07" db="EMBL/GenBank/DDBJ databases">
        <title>Shotgun whole genome sequences of three halophilic bacterial isolates.</title>
        <authorList>
            <person name="Pozzo T."/>
            <person name="Higdon S.M."/>
            <person name="Quillaguaman J."/>
        </authorList>
    </citation>
    <scope>NUCLEOTIDE SEQUENCE [LARGE SCALE GENOMIC DNA]</scope>
    <source>
        <strain evidence="12 13">BU-1</strain>
    </source>
</reference>
<feature type="domain" description="Lumazine-binding" evidence="11">
    <location>
        <begin position="96"/>
        <end position="194"/>
    </location>
</feature>
<dbReference type="NCBIfam" id="NF006767">
    <property type="entry name" value="PRK09289.1"/>
    <property type="match status" value="1"/>
</dbReference>
<keyword evidence="6" id="KW-0686">Riboflavin biosynthesis</keyword>
<feature type="repeat" description="Lumazine-binding" evidence="10">
    <location>
        <begin position="1"/>
        <end position="95"/>
    </location>
</feature>
<dbReference type="Pfam" id="PF00677">
    <property type="entry name" value="Lum_binding"/>
    <property type="match status" value="2"/>
</dbReference>
<dbReference type="NCBIfam" id="NF009566">
    <property type="entry name" value="PRK13020.1"/>
    <property type="match status" value="1"/>
</dbReference>
<dbReference type="FunFam" id="2.40.30.20:FF:000004">
    <property type="entry name" value="Riboflavin synthase, alpha subunit"/>
    <property type="match status" value="1"/>
</dbReference>
<comment type="catalytic activity">
    <reaction evidence="1">
        <text>2 6,7-dimethyl-8-(1-D-ribityl)lumazine + H(+) = 5-amino-6-(D-ribitylamino)uracil + riboflavin</text>
        <dbReference type="Rhea" id="RHEA:20772"/>
        <dbReference type="ChEBI" id="CHEBI:15378"/>
        <dbReference type="ChEBI" id="CHEBI:15934"/>
        <dbReference type="ChEBI" id="CHEBI:57986"/>
        <dbReference type="ChEBI" id="CHEBI:58201"/>
        <dbReference type="EC" id="2.5.1.9"/>
    </reaction>
</comment>
<dbReference type="Proteomes" id="UP000216682">
    <property type="component" value="Unassembled WGS sequence"/>
</dbReference>
<keyword evidence="8" id="KW-0677">Repeat</keyword>
<feature type="repeat" description="Lumazine-binding" evidence="10">
    <location>
        <begin position="96"/>
        <end position="194"/>
    </location>
</feature>
<feature type="domain" description="Lumazine-binding" evidence="11">
    <location>
        <begin position="1"/>
        <end position="95"/>
    </location>
</feature>
<dbReference type="GO" id="GO:0009231">
    <property type="term" value="P:riboflavin biosynthetic process"/>
    <property type="evidence" value="ECO:0007669"/>
    <property type="project" value="UniProtKB-KW"/>
</dbReference>
<accession>A0A265E6H8</accession>
<evidence type="ECO:0000256" key="1">
    <source>
        <dbReference type="ARBA" id="ARBA00000968"/>
    </source>
</evidence>
<evidence type="ECO:0000256" key="10">
    <source>
        <dbReference type="PROSITE-ProRule" id="PRU00524"/>
    </source>
</evidence>
<dbReference type="CDD" id="cd00402">
    <property type="entry name" value="Riboflavin_synthase_like"/>
    <property type="match status" value="1"/>
</dbReference>
<evidence type="ECO:0000256" key="3">
    <source>
        <dbReference type="ARBA" id="ARBA00004887"/>
    </source>
</evidence>
<dbReference type="Gene3D" id="2.40.30.20">
    <property type="match status" value="2"/>
</dbReference>
<evidence type="ECO:0000256" key="7">
    <source>
        <dbReference type="ARBA" id="ARBA00022679"/>
    </source>
</evidence>
<gene>
    <name evidence="12" type="ORF">CFN03_08955</name>
</gene>
<dbReference type="PANTHER" id="PTHR21098:SF12">
    <property type="entry name" value="RIBOFLAVIN SYNTHASE"/>
    <property type="match status" value="1"/>
</dbReference>
<dbReference type="EC" id="2.5.1.9" evidence="4 9"/>
<dbReference type="PROSITE" id="PS51177">
    <property type="entry name" value="LUMAZINE_BIND"/>
    <property type="match status" value="2"/>
</dbReference>
<dbReference type="NCBIfam" id="TIGR00187">
    <property type="entry name" value="ribE"/>
    <property type="match status" value="1"/>
</dbReference>
<evidence type="ECO:0000259" key="11">
    <source>
        <dbReference type="PROSITE" id="PS51177"/>
    </source>
</evidence>
<dbReference type="PIRSF" id="PIRSF000498">
    <property type="entry name" value="Riboflavin_syn_A"/>
    <property type="match status" value="1"/>
</dbReference>
<protein>
    <recommendedName>
        <fullName evidence="5 9">Riboflavin synthase</fullName>
        <ecNumber evidence="4 9">2.5.1.9</ecNumber>
    </recommendedName>
</protein>
<proteinExistence type="predicted"/>
<evidence type="ECO:0000256" key="2">
    <source>
        <dbReference type="ARBA" id="ARBA00002803"/>
    </source>
</evidence>
<evidence type="ECO:0000256" key="8">
    <source>
        <dbReference type="ARBA" id="ARBA00022737"/>
    </source>
</evidence>
<dbReference type="InterPro" id="IPR017938">
    <property type="entry name" value="Riboflavin_synthase-like_b-brl"/>
</dbReference>
<name>A0A265E6H8_9STAP</name>
<sequence length="213" mass="22733">MFTGIIEQIGEVRKAADTGEHTVFEITAGTFDDLKLGDSISVNGTCLTVTGIEDSGFTVEMVNETKRITSLDKIEAGMPVNLERALTLSTRLGGHIVSGHVDGTGEITSVNDDGSALVMHIACPSSLMKYMVKKGSVAVDGISLTLFDVDLEASEIILNLIPETQERTTLAQKGVGDRVNIEADMLMKHVDHLLHSSGSLDISALVEGGRRHV</sequence>
<comment type="function">
    <text evidence="2">Catalyzes the dismutation of two molecules of 6,7-dimethyl-8-ribityllumazine, resulting in the formation of riboflavin and 5-amino-6-(D-ribitylamino)uracil.</text>
</comment>
<comment type="caution">
    <text evidence="12">The sequence shown here is derived from an EMBL/GenBank/DDBJ whole genome shotgun (WGS) entry which is preliminary data.</text>
</comment>
<dbReference type="InterPro" id="IPR023366">
    <property type="entry name" value="ATP_synth_asu-like_sf"/>
</dbReference>
<dbReference type="PANTHER" id="PTHR21098">
    <property type="entry name" value="RIBOFLAVIN SYNTHASE ALPHA CHAIN"/>
    <property type="match status" value="1"/>
</dbReference>
<evidence type="ECO:0000256" key="4">
    <source>
        <dbReference type="ARBA" id="ARBA00012827"/>
    </source>
</evidence>
<evidence type="ECO:0000313" key="12">
    <source>
        <dbReference type="EMBL" id="OZT77192.1"/>
    </source>
</evidence>
<evidence type="ECO:0000256" key="9">
    <source>
        <dbReference type="NCBIfam" id="TIGR00187"/>
    </source>
</evidence>
<dbReference type="SUPFAM" id="SSF63380">
    <property type="entry name" value="Riboflavin synthase domain-like"/>
    <property type="match status" value="2"/>
</dbReference>
<keyword evidence="7" id="KW-0808">Transferase</keyword>
<evidence type="ECO:0000313" key="13">
    <source>
        <dbReference type="Proteomes" id="UP000216682"/>
    </source>
</evidence>
<evidence type="ECO:0000256" key="6">
    <source>
        <dbReference type="ARBA" id="ARBA00022619"/>
    </source>
</evidence>
<dbReference type="AlphaFoldDB" id="A0A265E6H8"/>
<dbReference type="InterPro" id="IPR026017">
    <property type="entry name" value="Lumazine-bd_dom"/>
</dbReference>
<organism evidence="12 13">
    <name type="scientific">Salinicoccus roseus</name>
    <dbReference type="NCBI Taxonomy" id="45670"/>
    <lineage>
        <taxon>Bacteria</taxon>
        <taxon>Bacillati</taxon>
        <taxon>Bacillota</taxon>
        <taxon>Bacilli</taxon>
        <taxon>Bacillales</taxon>
        <taxon>Staphylococcaceae</taxon>
        <taxon>Salinicoccus</taxon>
    </lineage>
</organism>
<evidence type="ECO:0000256" key="5">
    <source>
        <dbReference type="ARBA" id="ARBA00013950"/>
    </source>
</evidence>
<dbReference type="RefSeq" id="WP_094906710.1">
    <property type="nucleotide sequence ID" value="NZ_NPEZ01000003.1"/>
</dbReference>
<dbReference type="GO" id="GO:0004746">
    <property type="term" value="F:riboflavin synthase activity"/>
    <property type="evidence" value="ECO:0007669"/>
    <property type="project" value="UniProtKB-UniRule"/>
</dbReference>